<proteinExistence type="predicted"/>
<reference evidence="1 2" key="1">
    <citation type="journal article" date="2020" name="Proc. Natl. Acad. Sci. U.S.A.">
        <title>Ecological drivers of bacterial community assembly in synthetic phycospheres.</title>
        <authorList>
            <person name="Fu H."/>
            <person name="Uchimiya M."/>
            <person name="Gore J."/>
            <person name="Moran M.A."/>
        </authorList>
    </citation>
    <scope>NUCLEOTIDE SEQUENCE [LARGE SCALE GENOMIC DNA]</scope>
    <source>
        <strain evidence="1">HF-Din03</strain>
    </source>
</reference>
<dbReference type="Pfam" id="PF21810">
    <property type="entry name" value="DUF6880"/>
    <property type="match status" value="1"/>
</dbReference>
<evidence type="ECO:0000313" key="2">
    <source>
        <dbReference type="Proteomes" id="UP000565723"/>
    </source>
</evidence>
<gene>
    <name evidence="1" type="ORF">HW564_18995</name>
</gene>
<dbReference type="RefSeq" id="WP_011048117.1">
    <property type="nucleotide sequence ID" value="NZ_JABXIY010000051.1"/>
</dbReference>
<dbReference type="InterPro" id="IPR049245">
    <property type="entry name" value="DUF6880"/>
</dbReference>
<accession>A0A850LMZ7</accession>
<comment type="caution">
    <text evidence="1">The sequence shown here is derived from an EMBL/GenBank/DDBJ whole genome shotgun (WGS) entry which is preliminary data.</text>
</comment>
<dbReference type="Gene3D" id="3.90.1750.20">
    <property type="entry name" value="Putative Large Serine Recombinase, Chain B, Domain 2"/>
    <property type="match status" value="1"/>
</dbReference>
<dbReference type="AlphaFoldDB" id="A0A850LMZ7"/>
<dbReference type="EMBL" id="JABXIY010000051">
    <property type="protein sequence ID" value="NVK99017.1"/>
    <property type="molecule type" value="Genomic_DNA"/>
</dbReference>
<dbReference type="InterPro" id="IPR038109">
    <property type="entry name" value="DNA_bind_recomb_sf"/>
</dbReference>
<organism evidence="1 2">
    <name type="scientific">Ruegeria pomeroyi</name>
    <dbReference type="NCBI Taxonomy" id="89184"/>
    <lineage>
        <taxon>Bacteria</taxon>
        <taxon>Pseudomonadati</taxon>
        <taxon>Pseudomonadota</taxon>
        <taxon>Alphaproteobacteria</taxon>
        <taxon>Rhodobacterales</taxon>
        <taxon>Roseobacteraceae</taxon>
        <taxon>Ruegeria</taxon>
    </lineage>
</organism>
<sequence length="211" mass="24078">MDGGRIIYALDRGLLRDLKFSTYSFENSSQGKFILNIIFGDSTYYVDSLSENLKRGQGAKIRNGWMPNRAAIGYRHCRESQRMVPEPKNFNVVRDLFDLLLTGRYSVSEIYRIACEDWGYMARYSHEQLTYGTIAPGVARRLLDAGRVDEALGIVIGARAVEDGKSFRMLSYSLDEVYQECLERLGRTDELKTHVWSTFRETLSAPVCNST</sequence>
<evidence type="ECO:0000313" key="1">
    <source>
        <dbReference type="EMBL" id="NVK99017.1"/>
    </source>
</evidence>
<dbReference type="Proteomes" id="UP000565723">
    <property type="component" value="Unassembled WGS sequence"/>
</dbReference>
<name>A0A850LMZ7_9RHOB</name>
<protein>
    <submittedName>
        <fullName evidence="1">Uncharacterized protein</fullName>
    </submittedName>
</protein>